<keyword evidence="1" id="KW-0732">Signal</keyword>
<dbReference type="AlphaFoldDB" id="A0A6J1X2D8"/>
<protein>
    <submittedName>
        <fullName evidence="3">Uncharacterized protein LOC113522157</fullName>
    </submittedName>
</protein>
<sequence length="221" mass="25335">MKFIYLFCAFLVFVSGISGKYIRETRELKKIEENSVFLRKLLYTVETNQQNDTRSWNDILADILVDSINAVLYKNDKTAERITDTSGKWYFTTWISKSLLLFKNIINNRPITNDGIAKNNEVEDFGEILNESDSDAVTDDNVDINNDVEVFEPRYHGKRCAGCKETSDGNNDCPEGSVRDKEDNCVLKTVEPLISAVPSQCPIGYRLDRLGFCRFIFRRNA</sequence>
<evidence type="ECO:0000313" key="3">
    <source>
        <dbReference type="RefSeq" id="XP_026763633.2"/>
    </source>
</evidence>
<reference evidence="3" key="1">
    <citation type="submission" date="2025-08" db="UniProtKB">
        <authorList>
            <consortium name="RefSeq"/>
        </authorList>
    </citation>
    <scope>IDENTIFICATION</scope>
    <source>
        <tissue evidence="3">Whole larvae</tissue>
    </source>
</reference>
<proteinExistence type="predicted"/>
<evidence type="ECO:0000313" key="2">
    <source>
        <dbReference type="Proteomes" id="UP001652740"/>
    </source>
</evidence>
<dbReference type="GeneID" id="113522157"/>
<dbReference type="RefSeq" id="XP_026763633.2">
    <property type="nucleotide sequence ID" value="XM_026907832.3"/>
</dbReference>
<organism evidence="2 3">
    <name type="scientific">Galleria mellonella</name>
    <name type="common">Greater wax moth</name>
    <dbReference type="NCBI Taxonomy" id="7137"/>
    <lineage>
        <taxon>Eukaryota</taxon>
        <taxon>Metazoa</taxon>
        <taxon>Ecdysozoa</taxon>
        <taxon>Arthropoda</taxon>
        <taxon>Hexapoda</taxon>
        <taxon>Insecta</taxon>
        <taxon>Pterygota</taxon>
        <taxon>Neoptera</taxon>
        <taxon>Endopterygota</taxon>
        <taxon>Lepidoptera</taxon>
        <taxon>Glossata</taxon>
        <taxon>Ditrysia</taxon>
        <taxon>Pyraloidea</taxon>
        <taxon>Pyralidae</taxon>
        <taxon>Galleriinae</taxon>
        <taxon>Galleria</taxon>
    </lineage>
</organism>
<dbReference type="Proteomes" id="UP001652740">
    <property type="component" value="Unplaced"/>
</dbReference>
<gene>
    <name evidence="3" type="primary">LOC113522157</name>
</gene>
<feature type="chain" id="PRO_5046688822" evidence="1">
    <location>
        <begin position="20"/>
        <end position="221"/>
    </location>
</feature>
<accession>A0A6J1X2D8</accession>
<evidence type="ECO:0000256" key="1">
    <source>
        <dbReference type="SAM" id="SignalP"/>
    </source>
</evidence>
<feature type="signal peptide" evidence="1">
    <location>
        <begin position="1"/>
        <end position="19"/>
    </location>
</feature>
<dbReference type="KEGG" id="gmw:113522157"/>
<name>A0A6J1X2D8_GALME</name>
<dbReference type="InParanoid" id="A0A6J1X2D8"/>
<keyword evidence="2" id="KW-1185">Reference proteome</keyword>